<name>A0A3L6T6Q4_PANMI</name>
<proteinExistence type="predicted"/>
<organism evidence="1 2">
    <name type="scientific">Panicum miliaceum</name>
    <name type="common">Proso millet</name>
    <name type="synonym">Broomcorn millet</name>
    <dbReference type="NCBI Taxonomy" id="4540"/>
    <lineage>
        <taxon>Eukaryota</taxon>
        <taxon>Viridiplantae</taxon>
        <taxon>Streptophyta</taxon>
        <taxon>Embryophyta</taxon>
        <taxon>Tracheophyta</taxon>
        <taxon>Spermatophyta</taxon>
        <taxon>Magnoliopsida</taxon>
        <taxon>Liliopsida</taxon>
        <taxon>Poales</taxon>
        <taxon>Poaceae</taxon>
        <taxon>PACMAD clade</taxon>
        <taxon>Panicoideae</taxon>
        <taxon>Panicodae</taxon>
        <taxon>Paniceae</taxon>
        <taxon>Panicinae</taxon>
        <taxon>Panicum</taxon>
        <taxon>Panicum sect. Panicum</taxon>
    </lineage>
</organism>
<accession>A0A3L6T6Q4</accession>
<evidence type="ECO:0000313" key="1">
    <source>
        <dbReference type="EMBL" id="RLN33123.1"/>
    </source>
</evidence>
<evidence type="ECO:0000313" key="2">
    <source>
        <dbReference type="Proteomes" id="UP000275267"/>
    </source>
</evidence>
<reference evidence="2" key="1">
    <citation type="journal article" date="2019" name="Nat. Commun.">
        <title>The genome of broomcorn millet.</title>
        <authorList>
            <person name="Zou C."/>
            <person name="Miki D."/>
            <person name="Li D."/>
            <person name="Tang Q."/>
            <person name="Xiao L."/>
            <person name="Rajput S."/>
            <person name="Deng P."/>
            <person name="Jia W."/>
            <person name="Huang R."/>
            <person name="Zhang M."/>
            <person name="Sun Y."/>
            <person name="Hu J."/>
            <person name="Fu X."/>
            <person name="Schnable P.S."/>
            <person name="Li F."/>
            <person name="Zhang H."/>
            <person name="Feng B."/>
            <person name="Zhu X."/>
            <person name="Liu R."/>
            <person name="Schnable J.C."/>
            <person name="Zhu J.-K."/>
            <person name="Zhang H."/>
        </authorList>
    </citation>
    <scope>NUCLEOTIDE SEQUENCE [LARGE SCALE GENOMIC DNA]</scope>
</reference>
<dbReference type="Proteomes" id="UP000275267">
    <property type="component" value="Unassembled WGS sequence"/>
</dbReference>
<keyword evidence="2" id="KW-1185">Reference proteome</keyword>
<protein>
    <submittedName>
        <fullName evidence="1">Uncharacterized protein</fullName>
    </submittedName>
</protein>
<gene>
    <name evidence="1" type="ORF">C2845_PM03G30070</name>
</gene>
<dbReference type="EMBL" id="PQIB02000002">
    <property type="protein sequence ID" value="RLN33123.1"/>
    <property type="molecule type" value="Genomic_DNA"/>
</dbReference>
<dbReference type="AlphaFoldDB" id="A0A3L6T6Q4"/>
<comment type="caution">
    <text evidence="1">The sequence shown here is derived from an EMBL/GenBank/DDBJ whole genome shotgun (WGS) entry which is preliminary data.</text>
</comment>
<sequence length="111" mass="12065">MLLWSKPNSILSAIQATRICNKKTFRLRNKKRKIIEENHASYELKMSAPAAGMSMLTSFYMSSPCGRWAGTNGASLVVDEAVVVGTAATAHDNRALAASRNHCEAEKRPGA</sequence>